<organism evidence="1 2">
    <name type="scientific">Prauserella shujinwangii</name>
    <dbReference type="NCBI Taxonomy" id="1453103"/>
    <lineage>
        <taxon>Bacteria</taxon>
        <taxon>Bacillati</taxon>
        <taxon>Actinomycetota</taxon>
        <taxon>Actinomycetes</taxon>
        <taxon>Pseudonocardiales</taxon>
        <taxon>Pseudonocardiaceae</taxon>
        <taxon>Prauserella</taxon>
    </lineage>
</organism>
<gene>
    <name evidence="1" type="ORF">B0I33_104410</name>
</gene>
<protein>
    <submittedName>
        <fullName evidence="1">Uncharacterized protein</fullName>
    </submittedName>
</protein>
<proteinExistence type="predicted"/>
<sequence length="144" mass="16235">MRVTAYIRRRARRLRLEARTCGDLERAAGTAWPRADGSPSFTFSFAGRLGTVLSLFGVRRANSRLRITDGRLRVHFGPWCFGTPLTNLAAVRLAEDRVTLVFREPVHGHEPIGLRHRSLTLRVTDPGRLADALRVRVPRLRDGP</sequence>
<keyword evidence="2" id="KW-1185">Reference proteome</keyword>
<dbReference type="AlphaFoldDB" id="A0A2T0LX41"/>
<accession>A0A2T0LX41</accession>
<dbReference type="EMBL" id="PVNH01000004">
    <property type="protein sequence ID" value="PRX48593.1"/>
    <property type="molecule type" value="Genomic_DNA"/>
</dbReference>
<dbReference type="Proteomes" id="UP000238362">
    <property type="component" value="Unassembled WGS sequence"/>
</dbReference>
<comment type="caution">
    <text evidence="1">The sequence shown here is derived from an EMBL/GenBank/DDBJ whole genome shotgun (WGS) entry which is preliminary data.</text>
</comment>
<evidence type="ECO:0000313" key="2">
    <source>
        <dbReference type="Proteomes" id="UP000238362"/>
    </source>
</evidence>
<name>A0A2T0LX41_9PSEU</name>
<reference evidence="1 2" key="1">
    <citation type="submission" date="2018-03" db="EMBL/GenBank/DDBJ databases">
        <title>Genomic Encyclopedia of Type Strains, Phase III (KMG-III): the genomes of soil and plant-associated and newly described type strains.</title>
        <authorList>
            <person name="Whitman W."/>
        </authorList>
    </citation>
    <scope>NUCLEOTIDE SEQUENCE [LARGE SCALE GENOMIC DNA]</scope>
    <source>
        <strain evidence="1 2">CGMCC 4.7125</strain>
    </source>
</reference>
<evidence type="ECO:0000313" key="1">
    <source>
        <dbReference type="EMBL" id="PRX48593.1"/>
    </source>
</evidence>